<dbReference type="EMBL" id="JAWRVI010000111">
    <property type="protein sequence ID" value="KAK4076866.1"/>
    <property type="molecule type" value="Genomic_DNA"/>
</dbReference>
<dbReference type="Proteomes" id="UP001287286">
    <property type="component" value="Unassembled WGS sequence"/>
</dbReference>
<sequence length="599" mass="66983">MAQTLILMLLLTASPVRSMSTSVHIWLSRFVNGAKLTLSRKTRALRQAAEHSQDLEAVSEGNQPIVDIAALHGRNGRSPKRLLQQTQGMSTIVTNISQHHATWVDLFDPGQYFPVLDILSSYLTIADFLMLCRACKGLAKLQEYMLKKVSNINLWLGDFVDEPGTFRTQLGNYGALISGPFAINVLELGHRGVPYLDVLIQDGVNADRLANYIKEAENYHEESQGEDTVRITRTSGSPIHFILTSSYTTASMNLITWNKAYSIFPRQTLVNHRFYPLRSLDNGFGSHLNELAQLAWTTRDILWPDIQGPNNCRLEGHRRLGDRYSLVIPLNTESVQAPATTDFAIEYAQFDIPRVGTQDTQSGPRFSSPTQFTQRPVAPPQTNFPFGSHPQVASLANELLHIQVGEVISIASRIFHTSKYRSRGTLQMIRFRSGTTSGITSVTAKTTWDKQTNTVPHELAIVTTNQAQVEQSRHETDCTSEQSGCERFIARLRQPDCLDDKHTHVSSTTSGYMPTPSITTMSPGNWPQVLQDVSIRPIGVRQPEDRTRGRAWKPSLQRTYGCHGTFDGQSSPNQQVDTAQNLSRILVITDHVAYARIEK</sequence>
<accession>A0ABR0BGL7</accession>
<organism evidence="3 4">
    <name type="scientific">Purpureocillium lilacinum</name>
    <name type="common">Paecilomyces lilacinus</name>
    <dbReference type="NCBI Taxonomy" id="33203"/>
    <lineage>
        <taxon>Eukaryota</taxon>
        <taxon>Fungi</taxon>
        <taxon>Dikarya</taxon>
        <taxon>Ascomycota</taxon>
        <taxon>Pezizomycotina</taxon>
        <taxon>Sordariomycetes</taxon>
        <taxon>Hypocreomycetidae</taxon>
        <taxon>Hypocreales</taxon>
        <taxon>Ophiocordycipitaceae</taxon>
        <taxon>Purpureocillium</taxon>
    </lineage>
</organism>
<gene>
    <name evidence="3" type="ORF">Purlil1_12548</name>
</gene>
<evidence type="ECO:0000256" key="2">
    <source>
        <dbReference type="SAM" id="SignalP"/>
    </source>
</evidence>
<name>A0ABR0BGL7_PURLI</name>
<keyword evidence="4" id="KW-1185">Reference proteome</keyword>
<feature type="signal peptide" evidence="2">
    <location>
        <begin position="1"/>
        <end position="18"/>
    </location>
</feature>
<keyword evidence="2" id="KW-0732">Signal</keyword>
<reference evidence="3 4" key="1">
    <citation type="journal article" date="2024" name="Microbiol. Resour. Announc.">
        <title>Genome annotations for the ascomycete fungi Trichoderma harzianum, Trichoderma aggressivum, and Purpureocillium lilacinum.</title>
        <authorList>
            <person name="Beijen E.P.W."/>
            <person name="Ohm R.A."/>
        </authorList>
    </citation>
    <scope>NUCLEOTIDE SEQUENCE [LARGE SCALE GENOMIC DNA]</scope>
    <source>
        <strain evidence="3 4">CBS 150709</strain>
    </source>
</reference>
<evidence type="ECO:0000313" key="3">
    <source>
        <dbReference type="EMBL" id="KAK4076866.1"/>
    </source>
</evidence>
<evidence type="ECO:0000313" key="4">
    <source>
        <dbReference type="Proteomes" id="UP001287286"/>
    </source>
</evidence>
<protein>
    <submittedName>
        <fullName evidence="3">Uncharacterized protein</fullName>
    </submittedName>
</protein>
<proteinExistence type="predicted"/>
<feature type="chain" id="PRO_5047206507" evidence="2">
    <location>
        <begin position="19"/>
        <end position="599"/>
    </location>
</feature>
<evidence type="ECO:0000256" key="1">
    <source>
        <dbReference type="SAM" id="MobiDB-lite"/>
    </source>
</evidence>
<comment type="caution">
    <text evidence="3">The sequence shown here is derived from an EMBL/GenBank/DDBJ whole genome shotgun (WGS) entry which is preliminary data.</text>
</comment>
<feature type="region of interest" description="Disordered" evidence="1">
    <location>
        <begin position="357"/>
        <end position="376"/>
    </location>
</feature>